<proteinExistence type="predicted"/>
<dbReference type="InterPro" id="IPR036964">
    <property type="entry name" value="RASGEF_cat_dom_sf"/>
</dbReference>
<dbReference type="GO" id="GO:0005085">
    <property type="term" value="F:guanyl-nucleotide exchange factor activity"/>
    <property type="evidence" value="ECO:0007669"/>
    <property type="project" value="InterPro"/>
</dbReference>
<evidence type="ECO:0000313" key="1">
    <source>
        <dbReference type="EMBL" id="VDO31385.1"/>
    </source>
</evidence>
<organism evidence="3">
    <name type="scientific">Brugia timori</name>
    <dbReference type="NCBI Taxonomy" id="42155"/>
    <lineage>
        <taxon>Eukaryota</taxon>
        <taxon>Metazoa</taxon>
        <taxon>Ecdysozoa</taxon>
        <taxon>Nematoda</taxon>
        <taxon>Chromadorea</taxon>
        <taxon>Rhabditida</taxon>
        <taxon>Spirurina</taxon>
        <taxon>Spiruromorpha</taxon>
        <taxon>Filarioidea</taxon>
        <taxon>Onchocercidae</taxon>
        <taxon>Brugia</taxon>
    </lineage>
</organism>
<dbReference type="AlphaFoldDB" id="A0A0R3QU60"/>
<dbReference type="Proteomes" id="UP000280834">
    <property type="component" value="Unassembled WGS sequence"/>
</dbReference>
<reference evidence="3" key="1">
    <citation type="submission" date="2017-02" db="UniProtKB">
        <authorList>
            <consortium name="WormBaseParasite"/>
        </authorList>
    </citation>
    <scope>IDENTIFICATION</scope>
</reference>
<sequence length="55" mass="6482">MIHFFETINPLNGFDGKESLETYMWEQSLKVEPKDPDKMEFVVRFLLLFNVASKA</sequence>
<accession>A0A0R3QU60</accession>
<name>A0A0R3QU60_9BILA</name>
<gene>
    <name evidence="1" type="ORF">BTMF_LOCUS9296</name>
</gene>
<dbReference type="WBParaSite" id="BTMF_0001126201-mRNA-1">
    <property type="protein sequence ID" value="BTMF_0001126201-mRNA-1"/>
    <property type="gene ID" value="BTMF_0001126201"/>
</dbReference>
<evidence type="ECO:0000313" key="3">
    <source>
        <dbReference type="WBParaSite" id="BTMF_0001126201-mRNA-1"/>
    </source>
</evidence>
<protein>
    <submittedName>
        <fullName evidence="1 3">Uncharacterized protein</fullName>
    </submittedName>
</protein>
<keyword evidence="2" id="KW-1185">Reference proteome</keyword>
<evidence type="ECO:0000313" key="2">
    <source>
        <dbReference type="Proteomes" id="UP000280834"/>
    </source>
</evidence>
<dbReference type="GO" id="GO:0007264">
    <property type="term" value="P:small GTPase-mediated signal transduction"/>
    <property type="evidence" value="ECO:0007669"/>
    <property type="project" value="InterPro"/>
</dbReference>
<reference evidence="1 2" key="2">
    <citation type="submission" date="2018-11" db="EMBL/GenBank/DDBJ databases">
        <authorList>
            <consortium name="Pathogen Informatics"/>
        </authorList>
    </citation>
    <scope>NUCLEOTIDE SEQUENCE [LARGE SCALE GENOMIC DNA]</scope>
</reference>
<dbReference type="STRING" id="42155.A0A0R3QU60"/>
<dbReference type="Gene3D" id="1.10.840.10">
    <property type="entry name" value="Ras guanine-nucleotide exchange factors catalytic domain"/>
    <property type="match status" value="1"/>
</dbReference>
<dbReference type="EMBL" id="UZAG01016868">
    <property type="protein sequence ID" value="VDO31385.1"/>
    <property type="molecule type" value="Genomic_DNA"/>
</dbReference>